<dbReference type="InterPro" id="IPR029058">
    <property type="entry name" value="AB_hydrolase_fold"/>
</dbReference>
<dbReference type="RefSeq" id="WP_310371629.1">
    <property type="nucleotide sequence ID" value="NZ_JAVDXT010000001.1"/>
</dbReference>
<evidence type="ECO:0000256" key="2">
    <source>
        <dbReference type="ARBA" id="ARBA00022487"/>
    </source>
</evidence>
<feature type="signal peptide" evidence="8">
    <location>
        <begin position="1"/>
        <end position="29"/>
    </location>
</feature>
<dbReference type="PANTHER" id="PTHR33938:SF15">
    <property type="entry name" value="FERULOYL ESTERASE B-RELATED"/>
    <property type="match status" value="1"/>
</dbReference>
<evidence type="ECO:0000256" key="8">
    <source>
        <dbReference type="SAM" id="SignalP"/>
    </source>
</evidence>
<organism evidence="9 10">
    <name type="scientific">Rhodoferax ferrireducens</name>
    <dbReference type="NCBI Taxonomy" id="192843"/>
    <lineage>
        <taxon>Bacteria</taxon>
        <taxon>Pseudomonadati</taxon>
        <taxon>Pseudomonadota</taxon>
        <taxon>Betaproteobacteria</taxon>
        <taxon>Burkholderiales</taxon>
        <taxon>Comamonadaceae</taxon>
        <taxon>Rhodoferax</taxon>
    </lineage>
</organism>
<name>A0ABU2C5K7_9BURK</name>
<evidence type="ECO:0000256" key="3">
    <source>
        <dbReference type="ARBA" id="ARBA00022723"/>
    </source>
</evidence>
<reference evidence="9 10" key="1">
    <citation type="submission" date="2023-07" db="EMBL/GenBank/DDBJ databases">
        <title>Sorghum-associated microbial communities from plants grown in Nebraska, USA.</title>
        <authorList>
            <person name="Schachtman D."/>
        </authorList>
    </citation>
    <scope>NUCLEOTIDE SEQUENCE [LARGE SCALE GENOMIC DNA]</scope>
    <source>
        <strain evidence="9 10">BE313</strain>
    </source>
</reference>
<dbReference type="GO" id="GO:0030600">
    <property type="term" value="F:feruloyl esterase activity"/>
    <property type="evidence" value="ECO:0007669"/>
    <property type="project" value="UniProtKB-EC"/>
</dbReference>
<keyword evidence="10" id="KW-1185">Reference proteome</keyword>
<evidence type="ECO:0000256" key="7">
    <source>
        <dbReference type="ARBA" id="ARBA00023157"/>
    </source>
</evidence>
<dbReference type="EC" id="3.1.1.73" evidence="9"/>
<dbReference type="Proteomes" id="UP001180487">
    <property type="component" value="Unassembled WGS sequence"/>
</dbReference>
<keyword evidence="7" id="KW-1015">Disulfide bond</keyword>
<evidence type="ECO:0000256" key="1">
    <source>
        <dbReference type="ARBA" id="ARBA00006249"/>
    </source>
</evidence>
<dbReference type="SUPFAM" id="SSF53474">
    <property type="entry name" value="alpha/beta-Hydrolases"/>
    <property type="match status" value="2"/>
</dbReference>
<comment type="similarity">
    <text evidence="1">Belongs to the tannase family.</text>
</comment>
<dbReference type="PANTHER" id="PTHR33938">
    <property type="entry name" value="FERULOYL ESTERASE B-RELATED"/>
    <property type="match status" value="1"/>
</dbReference>
<dbReference type="InterPro" id="IPR011118">
    <property type="entry name" value="Tannase/feruloyl_esterase"/>
</dbReference>
<dbReference type="Gene3D" id="3.40.50.1820">
    <property type="entry name" value="alpha/beta hydrolase"/>
    <property type="match status" value="1"/>
</dbReference>
<keyword evidence="5 9" id="KW-0378">Hydrolase</keyword>
<gene>
    <name evidence="9" type="ORF">J2X19_001249</name>
</gene>
<keyword evidence="4 8" id="KW-0732">Signal</keyword>
<evidence type="ECO:0000313" key="9">
    <source>
        <dbReference type="EMBL" id="MDR7376591.1"/>
    </source>
</evidence>
<evidence type="ECO:0000256" key="6">
    <source>
        <dbReference type="ARBA" id="ARBA00022837"/>
    </source>
</evidence>
<evidence type="ECO:0000313" key="10">
    <source>
        <dbReference type="Proteomes" id="UP001180487"/>
    </source>
</evidence>
<evidence type="ECO:0000256" key="5">
    <source>
        <dbReference type="ARBA" id="ARBA00022801"/>
    </source>
</evidence>
<proteinExistence type="inferred from homology"/>
<protein>
    <submittedName>
        <fullName evidence="9">Feruloyl esterase</fullName>
        <ecNumber evidence="9">3.1.1.73</ecNumber>
    </submittedName>
</protein>
<dbReference type="Pfam" id="PF07519">
    <property type="entry name" value="Tannase"/>
    <property type="match status" value="1"/>
</dbReference>
<keyword evidence="6" id="KW-0106">Calcium</keyword>
<dbReference type="PROSITE" id="PS51257">
    <property type="entry name" value="PROKAR_LIPOPROTEIN"/>
    <property type="match status" value="1"/>
</dbReference>
<accession>A0ABU2C5K7</accession>
<sequence length="572" mass="58946">MKRRLHPGLLALSALPAALLMGCGGSDSAVPQLSAATPATLQSCATLASSLALPNTSITSAVDVAAGALVVTGVSTPIPAHCLVKGKMNQRTSAVDGASYAIGFEIRMPVAWNGRFLYQANGGLDGSVVTAAGATSGAAPIAPGLSQGFAVLSSDAGHGAPTPFFGLDPQARLDYGYQAVGSLTPMAKNLIKSAYGKAPDRSYFAGCSNGGRHAMVAAARYGDQYDGILAGNPGFHLPKAATTQLWKAQQYATVSSLDSNSQPVLTSAVTPAEFSMVGAKIIAKCDALDGVTDGQVQDVAACQAAFSLQNDVPSCSGARDGSCLTPAQKTVLGNIFAGPKNSKGEALYTGTWFDPGIAGANFASWHFGSPATRDAGAVAFIFATPPSTTAAFAATTGLQYALNFSMETDYPKIFATTSVYTESSWAFMTPPNESQLNTLRNRGAKLMVYHGVADGVFSPLDTANWMDALQANNSGNASSFARLFLVPGMNHCSGGPATDQFDMLAPLVNWVEKGQAPDSVIANVRGAGANVVNTELPTAWSATRTRPLCVYPKVARYNGSGDVESAASFSCK</sequence>
<keyword evidence="2" id="KW-0719">Serine esterase</keyword>
<comment type="caution">
    <text evidence="9">The sequence shown here is derived from an EMBL/GenBank/DDBJ whole genome shotgun (WGS) entry which is preliminary data.</text>
</comment>
<keyword evidence="3" id="KW-0479">Metal-binding</keyword>
<dbReference type="EMBL" id="JAVDXT010000001">
    <property type="protein sequence ID" value="MDR7376591.1"/>
    <property type="molecule type" value="Genomic_DNA"/>
</dbReference>
<feature type="chain" id="PRO_5045291713" evidence="8">
    <location>
        <begin position="30"/>
        <end position="572"/>
    </location>
</feature>
<evidence type="ECO:0000256" key="4">
    <source>
        <dbReference type="ARBA" id="ARBA00022729"/>
    </source>
</evidence>